<comment type="subcellular location">
    <subcellularLocation>
        <location evidence="1">Bacterial flagellum</location>
    </subcellularLocation>
    <subcellularLocation>
        <location evidence="2">Secreted</location>
    </subcellularLocation>
</comment>
<dbReference type="GO" id="GO:0005198">
    <property type="term" value="F:structural molecule activity"/>
    <property type="evidence" value="ECO:0007669"/>
    <property type="project" value="InterPro"/>
</dbReference>
<evidence type="ECO:0000313" key="10">
    <source>
        <dbReference type="Proteomes" id="UP000297914"/>
    </source>
</evidence>
<evidence type="ECO:0000313" key="7">
    <source>
        <dbReference type="EMBL" id="TFF78455.1"/>
    </source>
</evidence>
<evidence type="ECO:0000256" key="3">
    <source>
        <dbReference type="ARBA" id="ARBA00005709"/>
    </source>
</evidence>
<keyword evidence="8" id="KW-0966">Cell projection</keyword>
<dbReference type="PANTHER" id="PTHR42792">
    <property type="entry name" value="FLAGELLIN"/>
    <property type="match status" value="1"/>
</dbReference>
<keyword evidence="8" id="KW-0282">Flagellum</keyword>
<dbReference type="PANTHER" id="PTHR42792:SF1">
    <property type="entry name" value="FLAGELLAR HOOK-ASSOCIATED PROTEIN 3"/>
    <property type="match status" value="1"/>
</dbReference>
<keyword evidence="8" id="KW-0969">Cilium</keyword>
<accession>A0A5F0KDJ6</accession>
<dbReference type="EMBL" id="QORK01000008">
    <property type="protein sequence ID" value="TFF82515.1"/>
    <property type="molecule type" value="Genomic_DNA"/>
</dbReference>
<dbReference type="Gene3D" id="1.20.1330.10">
    <property type="entry name" value="f41 fragment of flagellin, N-terminal domain"/>
    <property type="match status" value="2"/>
</dbReference>
<dbReference type="InterPro" id="IPR001029">
    <property type="entry name" value="Flagellin_N"/>
</dbReference>
<comment type="similarity">
    <text evidence="3">Belongs to the bacterial flagellin family.</text>
</comment>
<feature type="domain" description="Flagellin N-terminal" evidence="6">
    <location>
        <begin position="3"/>
        <end position="140"/>
    </location>
</feature>
<evidence type="ECO:0000256" key="4">
    <source>
        <dbReference type="ARBA" id="ARBA00022525"/>
    </source>
</evidence>
<evidence type="ECO:0000256" key="1">
    <source>
        <dbReference type="ARBA" id="ARBA00004365"/>
    </source>
</evidence>
<keyword evidence="9" id="KW-1185">Reference proteome</keyword>
<dbReference type="GO" id="GO:0009424">
    <property type="term" value="C:bacterial-type flagellum hook"/>
    <property type="evidence" value="ECO:0007669"/>
    <property type="project" value="InterPro"/>
</dbReference>
<dbReference type="AlphaFoldDB" id="A0A5F0KDJ6"/>
<dbReference type="RefSeq" id="WP_134695142.1">
    <property type="nucleotide sequence ID" value="NZ_QORJ01000009.1"/>
</dbReference>
<evidence type="ECO:0000313" key="9">
    <source>
        <dbReference type="Proteomes" id="UP000297720"/>
    </source>
</evidence>
<protein>
    <submittedName>
        <fullName evidence="8">Flagellar hook-associated protein 3</fullName>
    </submittedName>
</protein>
<gene>
    <name evidence="8" type="primary">flgL</name>
    <name evidence="7" type="ORF">DRM93_06010</name>
    <name evidence="8" type="ORF">DRM94_06010</name>
</gene>
<dbReference type="EMBL" id="QORL01000008">
    <property type="protein sequence ID" value="TFF78455.1"/>
    <property type="molecule type" value="Genomic_DNA"/>
</dbReference>
<dbReference type="OrthoDB" id="9768249at2"/>
<dbReference type="Pfam" id="PF00669">
    <property type="entry name" value="Flagellin_N"/>
    <property type="match status" value="1"/>
</dbReference>
<evidence type="ECO:0000256" key="5">
    <source>
        <dbReference type="ARBA" id="ARBA00023143"/>
    </source>
</evidence>
<dbReference type="InterPro" id="IPR001492">
    <property type="entry name" value="Flagellin"/>
</dbReference>
<dbReference type="SUPFAM" id="SSF64518">
    <property type="entry name" value="Phase 1 flagellin"/>
    <property type="match status" value="1"/>
</dbReference>
<dbReference type="InterPro" id="IPR013384">
    <property type="entry name" value="Flagell_FlgL"/>
</dbReference>
<name>A0A5F0KDJ6_9GAMM</name>
<dbReference type="GO" id="GO:0005576">
    <property type="term" value="C:extracellular region"/>
    <property type="evidence" value="ECO:0007669"/>
    <property type="project" value="UniProtKB-SubCell"/>
</dbReference>
<dbReference type="GO" id="GO:0071973">
    <property type="term" value="P:bacterial-type flagellum-dependent cell motility"/>
    <property type="evidence" value="ECO:0007669"/>
    <property type="project" value="InterPro"/>
</dbReference>
<keyword evidence="5" id="KW-0975">Bacterial flagellum</keyword>
<reference evidence="8 10" key="1">
    <citation type="submission" date="2018-06" db="EMBL/GenBank/DDBJ databases">
        <title>Occurrence of a novel blaKPC-2- and qnrS2- harbouring IncP6 plasmid from Aeromonas taiwanensis isolates recovered from the river sediments.</title>
        <authorList>
            <person name="Zheng B."/>
            <person name="Yu X."/>
            <person name="Xiao Y."/>
        </authorList>
    </citation>
    <scope>NUCLEOTIDE SEQUENCE [LARGE SCALE GENOMIC DNA]</scope>
    <source>
        <strain evidence="7 9">1713</strain>
        <strain evidence="8 10">198</strain>
    </source>
</reference>
<evidence type="ECO:0000259" key="6">
    <source>
        <dbReference type="Pfam" id="PF00669"/>
    </source>
</evidence>
<keyword evidence="4" id="KW-0964">Secreted</keyword>
<organism evidence="8 10">
    <name type="scientific">Aeromonas taiwanensis</name>
    <dbReference type="NCBI Taxonomy" id="633417"/>
    <lineage>
        <taxon>Bacteria</taxon>
        <taxon>Pseudomonadati</taxon>
        <taxon>Pseudomonadota</taxon>
        <taxon>Gammaproteobacteria</taxon>
        <taxon>Aeromonadales</taxon>
        <taxon>Aeromonadaceae</taxon>
        <taxon>Aeromonas</taxon>
    </lineage>
</organism>
<comment type="caution">
    <text evidence="8">The sequence shown here is derived from an EMBL/GenBank/DDBJ whole genome shotgun (WGS) entry which is preliminary data.</text>
</comment>
<dbReference type="Proteomes" id="UP000297720">
    <property type="component" value="Unassembled WGS sequence"/>
</dbReference>
<dbReference type="Proteomes" id="UP000297914">
    <property type="component" value="Unassembled WGS sequence"/>
</dbReference>
<dbReference type="NCBIfam" id="TIGR02550">
    <property type="entry name" value="flagell_flgL"/>
    <property type="match status" value="1"/>
</dbReference>
<proteinExistence type="inferred from homology"/>
<sequence length="403" mass="43442">MRITTNMIYDRNLATMSKVSERQNTAYNQLMTGDKFTRSGEDPSGMSQKMALTKEIDLFKQYGVNGSLLENSLGHEDTVLTSLNSAMLSAQTLIQKANNSAMGAEERSAIASELEGLQKQMFDLMNSKNSQGEFIFGGNQSKTQPFVKDASGNYVFQGDTGQRSIQVSPTVKVPANDSGFDLFETVATRRTASAASANIQVGIGDQGNFESFYRNNYDPATPANNQYTVSTLAGPPDTYEITDGGGNLLQSGDYVAGNKIAFNGLELTLDLPAGGADQTFALDTPKNDNVLNGMSDFISALRDPALPASDFQLAVADATTHMNNARTKVDRAQGEVGSRLNSLEQVMSSNDGLSTLNQQARAKVSEADMYEVIATLSKEDAAMSASQLAFSKISKLTLFDYIR</sequence>
<evidence type="ECO:0000313" key="8">
    <source>
        <dbReference type="EMBL" id="TFF82515.1"/>
    </source>
</evidence>
<evidence type="ECO:0000256" key="2">
    <source>
        <dbReference type="ARBA" id="ARBA00004613"/>
    </source>
</evidence>